<proteinExistence type="predicted"/>
<dbReference type="AlphaFoldDB" id="E4TWQ8"/>
<gene>
    <name evidence="2" type="ordered locus">Sulku_0071</name>
</gene>
<evidence type="ECO:0000313" key="3">
    <source>
        <dbReference type="Proteomes" id="UP000008721"/>
    </source>
</evidence>
<keyword evidence="3" id="KW-1185">Reference proteome</keyword>
<dbReference type="Proteomes" id="UP000008721">
    <property type="component" value="Chromosome"/>
</dbReference>
<evidence type="ECO:0000256" key="1">
    <source>
        <dbReference type="SAM" id="MobiDB-lite"/>
    </source>
</evidence>
<reference evidence="2 3" key="1">
    <citation type="journal article" date="2012" name="Stand. Genomic Sci.">
        <title>Complete genome sequence of the sulfur compounds oxidizing chemolithoautotroph Sulfuricurvum kujiense type strain (YK-1(T)).</title>
        <authorList>
            <person name="Han C."/>
            <person name="Kotsyurbenko O."/>
            <person name="Chertkov O."/>
            <person name="Held B."/>
            <person name="Lapidus A."/>
            <person name="Nolan M."/>
            <person name="Lucas S."/>
            <person name="Hammon N."/>
            <person name="Deshpande S."/>
            <person name="Cheng J.F."/>
            <person name="Tapia R."/>
            <person name="Goodwin L.A."/>
            <person name="Pitluck S."/>
            <person name="Liolios K."/>
            <person name="Pagani I."/>
            <person name="Ivanova N."/>
            <person name="Mavromatis K."/>
            <person name="Mikhailova N."/>
            <person name="Pati A."/>
            <person name="Chen A."/>
            <person name="Palaniappan K."/>
            <person name="Land M."/>
            <person name="Hauser L."/>
            <person name="Chang Y.J."/>
            <person name="Jeffries C.D."/>
            <person name="Brambilla E.M."/>
            <person name="Rohde M."/>
            <person name="Spring S."/>
            <person name="Sikorski J."/>
            <person name="Goker M."/>
            <person name="Woyke T."/>
            <person name="Bristow J."/>
            <person name="Eisen J.A."/>
            <person name="Markowitz V."/>
            <person name="Hugenholtz P."/>
            <person name="Kyrpides N.C."/>
            <person name="Klenk H.P."/>
            <person name="Detter J.C."/>
        </authorList>
    </citation>
    <scope>NUCLEOTIDE SEQUENCE [LARGE SCALE GENOMIC DNA]</scope>
    <source>
        <strain evidence="3">ATCC BAA-921 / DSM 16994 / JCM 11577 / YK-1</strain>
    </source>
</reference>
<accession>E4TWQ8</accession>
<dbReference type="HOGENOM" id="CLU_3104640_0_0_7"/>
<dbReference type="EMBL" id="CP002355">
    <property type="protein sequence ID" value="ADR32739.1"/>
    <property type="molecule type" value="Genomic_DNA"/>
</dbReference>
<dbReference type="KEGG" id="sku:Sulku_0071"/>
<protein>
    <submittedName>
        <fullName evidence="2">Uncharacterized protein</fullName>
    </submittedName>
</protein>
<organism evidence="2 3">
    <name type="scientific">Sulfuricurvum kujiense (strain ATCC BAA-921 / DSM 16994 / JCM 11577 / YK-1)</name>
    <dbReference type="NCBI Taxonomy" id="709032"/>
    <lineage>
        <taxon>Bacteria</taxon>
        <taxon>Pseudomonadati</taxon>
        <taxon>Campylobacterota</taxon>
        <taxon>Epsilonproteobacteria</taxon>
        <taxon>Campylobacterales</taxon>
        <taxon>Sulfurimonadaceae</taxon>
        <taxon>Sulfuricurvum</taxon>
    </lineage>
</organism>
<feature type="compositionally biased region" description="Basic and acidic residues" evidence="1">
    <location>
        <begin position="15"/>
        <end position="34"/>
    </location>
</feature>
<feature type="region of interest" description="Disordered" evidence="1">
    <location>
        <begin position="1"/>
        <end position="51"/>
    </location>
</feature>
<evidence type="ECO:0000313" key="2">
    <source>
        <dbReference type="EMBL" id="ADR32739.1"/>
    </source>
</evidence>
<name>E4TWQ8_SULKY</name>
<feature type="compositionally biased region" description="Acidic residues" evidence="1">
    <location>
        <begin position="35"/>
        <end position="51"/>
    </location>
</feature>
<sequence length="51" mass="6168">MRGFYTMNEDISVLGDDKTWNDEKESDWNGRCEDVSEEDDDEEDEEREWCD</sequence>